<dbReference type="Proteomes" id="UP000617634">
    <property type="component" value="Unassembled WGS sequence"/>
</dbReference>
<sequence>MRARELAALRQGWGWSGVDFVEIEAHSLFGHVLAIDALGVYHYLDPELLSLERLGDEKAAQAHMALRETQIIWRADAHVEAATERLGATLVGEVYGFQPKALVEGDYATDNMIRLPLAEYIRFTGDLANQIKDLPEGAQVSIKVTD</sequence>
<organism evidence="1 2">
    <name type="scientific">Novosphingobium aureum</name>
    <dbReference type="NCBI Taxonomy" id="2792964"/>
    <lineage>
        <taxon>Bacteria</taxon>
        <taxon>Pseudomonadati</taxon>
        <taxon>Pseudomonadota</taxon>
        <taxon>Alphaproteobacteria</taxon>
        <taxon>Sphingomonadales</taxon>
        <taxon>Sphingomonadaceae</taxon>
        <taxon>Novosphingobium</taxon>
    </lineage>
</organism>
<evidence type="ECO:0000313" key="1">
    <source>
        <dbReference type="EMBL" id="MBH0114303.1"/>
    </source>
</evidence>
<comment type="caution">
    <text evidence="1">The sequence shown here is derived from an EMBL/GenBank/DDBJ whole genome shotgun (WGS) entry which is preliminary data.</text>
</comment>
<reference evidence="1" key="1">
    <citation type="submission" date="2020-11" db="EMBL/GenBank/DDBJ databases">
        <title>Novosphingobium aureum sp. nov., a marine bacterium isolated from sediment of a salt flat.</title>
        <authorList>
            <person name="Yoo Y."/>
            <person name="Kim J.-J."/>
        </authorList>
    </citation>
    <scope>NUCLEOTIDE SEQUENCE</scope>
    <source>
        <strain evidence="1">YJ-S2-02</strain>
    </source>
</reference>
<gene>
    <name evidence="1" type="ORF">I5E68_15260</name>
</gene>
<dbReference type="AlphaFoldDB" id="A0A931HF72"/>
<proteinExistence type="predicted"/>
<evidence type="ECO:0000313" key="2">
    <source>
        <dbReference type="Proteomes" id="UP000617634"/>
    </source>
</evidence>
<name>A0A931HF72_9SPHN</name>
<protein>
    <recommendedName>
        <fullName evidence="3">DUF1851 domain-containing protein</fullName>
    </recommendedName>
</protein>
<dbReference type="EMBL" id="JADZGI010000002">
    <property type="protein sequence ID" value="MBH0114303.1"/>
    <property type="molecule type" value="Genomic_DNA"/>
</dbReference>
<dbReference type="RefSeq" id="WP_197165487.1">
    <property type="nucleotide sequence ID" value="NZ_JADZGI010000002.1"/>
</dbReference>
<evidence type="ECO:0008006" key="3">
    <source>
        <dbReference type="Google" id="ProtNLM"/>
    </source>
</evidence>
<keyword evidence="2" id="KW-1185">Reference proteome</keyword>
<accession>A0A931HF72</accession>